<gene>
    <name evidence="4" type="ORF">tinsulaeT_12920</name>
</gene>
<dbReference type="Pfam" id="PF01627">
    <property type="entry name" value="Hpt"/>
    <property type="match status" value="1"/>
</dbReference>
<dbReference type="PROSITE" id="PS50894">
    <property type="entry name" value="HPT"/>
    <property type="match status" value="1"/>
</dbReference>
<dbReference type="RefSeq" id="WP_284243849.1">
    <property type="nucleotide sequence ID" value="NZ_BSST01000001.1"/>
</dbReference>
<keyword evidence="5" id="KW-1185">Reference proteome</keyword>
<reference evidence="4 5" key="1">
    <citation type="submission" date="2023-03" db="EMBL/GenBank/DDBJ databases">
        <title>Draft genome sequence of Thalassotalea insulae KCTC 62186T.</title>
        <authorList>
            <person name="Sawabe T."/>
        </authorList>
    </citation>
    <scope>NUCLEOTIDE SEQUENCE [LARGE SCALE GENOMIC DNA]</scope>
    <source>
        <strain evidence="4 5">KCTC 62186</strain>
    </source>
</reference>
<protein>
    <recommendedName>
        <fullName evidence="3">HPt domain-containing protein</fullName>
    </recommendedName>
</protein>
<comment type="caution">
    <text evidence="4">The sequence shown here is derived from an EMBL/GenBank/DDBJ whole genome shotgun (WGS) entry which is preliminary data.</text>
</comment>
<dbReference type="EMBL" id="BSST01000001">
    <property type="protein sequence ID" value="GLX77952.1"/>
    <property type="molecule type" value="Genomic_DNA"/>
</dbReference>
<dbReference type="SUPFAM" id="SSF47226">
    <property type="entry name" value="Histidine-containing phosphotransfer domain, HPT domain"/>
    <property type="match status" value="1"/>
</dbReference>
<name>A0ABQ6GPU8_9GAMM</name>
<evidence type="ECO:0000256" key="1">
    <source>
        <dbReference type="ARBA" id="ARBA00023012"/>
    </source>
</evidence>
<feature type="domain" description="HPt" evidence="3">
    <location>
        <begin position="20"/>
        <end position="115"/>
    </location>
</feature>
<dbReference type="Gene3D" id="1.20.120.160">
    <property type="entry name" value="HPT domain"/>
    <property type="match status" value="1"/>
</dbReference>
<accession>A0ABQ6GPU8</accession>
<keyword evidence="1" id="KW-0902">Two-component regulatory system</keyword>
<evidence type="ECO:0000313" key="5">
    <source>
        <dbReference type="Proteomes" id="UP001157186"/>
    </source>
</evidence>
<keyword evidence="2" id="KW-0597">Phosphoprotein</keyword>
<dbReference type="InterPro" id="IPR036641">
    <property type="entry name" value="HPT_dom_sf"/>
</dbReference>
<evidence type="ECO:0000259" key="3">
    <source>
        <dbReference type="PROSITE" id="PS50894"/>
    </source>
</evidence>
<feature type="modified residue" description="Phosphohistidine" evidence="2">
    <location>
        <position position="59"/>
    </location>
</feature>
<evidence type="ECO:0000313" key="4">
    <source>
        <dbReference type="EMBL" id="GLX77952.1"/>
    </source>
</evidence>
<dbReference type="InterPro" id="IPR008207">
    <property type="entry name" value="Sig_transdc_His_kin_Hpt_dom"/>
</dbReference>
<sequence>MSENNQLDMALLSGYLDNLGAEIVQQMLDLYQQQSVVYLNDINQAMEVQSQPDWQESCHKMKGAAGSAGLIGVHQKLVAIEKSTDSWPIKKQYFQELSTLNQAAISCFTQWLSNEQ</sequence>
<evidence type="ECO:0000256" key="2">
    <source>
        <dbReference type="PROSITE-ProRule" id="PRU00110"/>
    </source>
</evidence>
<organism evidence="4 5">
    <name type="scientific">Thalassotalea insulae</name>
    <dbReference type="NCBI Taxonomy" id="2056778"/>
    <lineage>
        <taxon>Bacteria</taxon>
        <taxon>Pseudomonadati</taxon>
        <taxon>Pseudomonadota</taxon>
        <taxon>Gammaproteobacteria</taxon>
        <taxon>Alteromonadales</taxon>
        <taxon>Colwelliaceae</taxon>
        <taxon>Thalassotalea</taxon>
    </lineage>
</organism>
<dbReference type="Proteomes" id="UP001157186">
    <property type="component" value="Unassembled WGS sequence"/>
</dbReference>
<proteinExistence type="predicted"/>